<evidence type="ECO:0000313" key="4">
    <source>
        <dbReference type="Proteomes" id="UP000580043"/>
    </source>
</evidence>
<reference evidence="3 4" key="1">
    <citation type="submission" date="2020-04" db="EMBL/GenBank/DDBJ databases">
        <title>Zoogloea sp. G-4-1-14 isolated from soil.</title>
        <authorList>
            <person name="Dahal R.H."/>
        </authorList>
    </citation>
    <scope>NUCLEOTIDE SEQUENCE [LARGE SCALE GENOMIC DNA]</scope>
    <source>
        <strain evidence="3 4">G-4-1-14</strain>
    </source>
</reference>
<name>A0A848G2E7_9RHOO</name>
<keyword evidence="1 3" id="KW-0378">Hydrolase</keyword>
<protein>
    <submittedName>
        <fullName evidence="3">Alpha/beta hydrolase</fullName>
    </submittedName>
</protein>
<proteinExistence type="predicted"/>
<feature type="domain" description="AB hydrolase-1" evidence="2">
    <location>
        <begin position="23"/>
        <end position="268"/>
    </location>
</feature>
<dbReference type="PANTHER" id="PTHR43798">
    <property type="entry name" value="MONOACYLGLYCEROL LIPASE"/>
    <property type="match status" value="1"/>
</dbReference>
<dbReference type="AlphaFoldDB" id="A0A848G2E7"/>
<gene>
    <name evidence="3" type="ORF">HHL15_05925</name>
</gene>
<evidence type="ECO:0000313" key="3">
    <source>
        <dbReference type="EMBL" id="NML25270.1"/>
    </source>
</evidence>
<dbReference type="GO" id="GO:0016787">
    <property type="term" value="F:hydrolase activity"/>
    <property type="evidence" value="ECO:0007669"/>
    <property type="project" value="UniProtKB-KW"/>
</dbReference>
<dbReference type="Gene3D" id="3.40.50.1820">
    <property type="entry name" value="alpha/beta hydrolase"/>
    <property type="match status" value="1"/>
</dbReference>
<dbReference type="PANTHER" id="PTHR43798:SF31">
    <property type="entry name" value="AB HYDROLASE SUPERFAMILY PROTEIN YCLE"/>
    <property type="match status" value="1"/>
</dbReference>
<evidence type="ECO:0000259" key="2">
    <source>
        <dbReference type="Pfam" id="PF12697"/>
    </source>
</evidence>
<sequence length="284" mass="31561">MEHFLADDGERIHLRISGQGRPLVLLHGWTSTHRDWTPFMPALEAGCRVFRWDARGHGGHAPRSAAVPTVARMARDLHNLIRHYGLQDVAIAGHSMGALTLWQYLRDWGEEGLSHLAFIDQSPRLLTDTGWRFGIYGDFDAHRNAIFMDELGKDLAEAVLRLAAFGNNARARDKYLENGAGIQLARQRLGALDPQPLIDCWASLTAADYRDVLQTITLPSFLVYGDESNFYSVDTARHVAGQIAGSRLQLYAGQDHAPHLGERERFIRELSAFLGLCGAAAGRP</sequence>
<evidence type="ECO:0000256" key="1">
    <source>
        <dbReference type="ARBA" id="ARBA00022801"/>
    </source>
</evidence>
<accession>A0A848G2E7</accession>
<dbReference type="Proteomes" id="UP000580043">
    <property type="component" value="Unassembled WGS sequence"/>
</dbReference>
<dbReference type="InterPro" id="IPR029058">
    <property type="entry name" value="AB_hydrolase_fold"/>
</dbReference>
<dbReference type="EMBL" id="JABBGA010000003">
    <property type="protein sequence ID" value="NML25270.1"/>
    <property type="molecule type" value="Genomic_DNA"/>
</dbReference>
<dbReference type="InterPro" id="IPR000073">
    <property type="entry name" value="AB_hydrolase_1"/>
</dbReference>
<dbReference type="GO" id="GO:0016020">
    <property type="term" value="C:membrane"/>
    <property type="evidence" value="ECO:0007669"/>
    <property type="project" value="TreeGrafter"/>
</dbReference>
<keyword evidence="4" id="KW-1185">Reference proteome</keyword>
<dbReference type="SUPFAM" id="SSF53474">
    <property type="entry name" value="alpha/beta-Hydrolases"/>
    <property type="match status" value="1"/>
</dbReference>
<dbReference type="RefSeq" id="WP_169144905.1">
    <property type="nucleotide sequence ID" value="NZ_JABBGA010000003.1"/>
</dbReference>
<comment type="caution">
    <text evidence="3">The sequence shown here is derived from an EMBL/GenBank/DDBJ whole genome shotgun (WGS) entry which is preliminary data.</text>
</comment>
<dbReference type="InterPro" id="IPR050266">
    <property type="entry name" value="AB_hydrolase_sf"/>
</dbReference>
<organism evidence="3 4">
    <name type="scientific">Zoogloea dura</name>
    <dbReference type="NCBI Taxonomy" id="2728840"/>
    <lineage>
        <taxon>Bacteria</taxon>
        <taxon>Pseudomonadati</taxon>
        <taxon>Pseudomonadota</taxon>
        <taxon>Betaproteobacteria</taxon>
        <taxon>Rhodocyclales</taxon>
        <taxon>Zoogloeaceae</taxon>
        <taxon>Zoogloea</taxon>
    </lineage>
</organism>
<dbReference type="Pfam" id="PF12697">
    <property type="entry name" value="Abhydrolase_6"/>
    <property type="match status" value="1"/>
</dbReference>